<dbReference type="Pfam" id="PF01569">
    <property type="entry name" value="PAP2"/>
    <property type="match status" value="1"/>
</dbReference>
<evidence type="ECO:0000256" key="4">
    <source>
        <dbReference type="ARBA" id="ARBA00012634"/>
    </source>
</evidence>
<dbReference type="InterPro" id="IPR016275">
    <property type="entry name" value="Glucose-6-phosphatase"/>
</dbReference>
<evidence type="ECO:0000256" key="11">
    <source>
        <dbReference type="PIRSR" id="PIRSR000905-1"/>
    </source>
</evidence>
<keyword evidence="8" id="KW-0256">Endoplasmic reticulum</keyword>
<feature type="binding site" evidence="12">
    <location>
        <position position="161"/>
    </location>
    <ligand>
        <name>substrate</name>
    </ligand>
</feature>
<evidence type="ECO:0000256" key="1">
    <source>
        <dbReference type="ARBA" id="ARBA00004477"/>
    </source>
</evidence>
<evidence type="ECO:0000313" key="15">
    <source>
        <dbReference type="EMBL" id="KFD49186.1"/>
    </source>
</evidence>
<comment type="subcellular location">
    <subcellularLocation>
        <location evidence="1">Endoplasmic reticulum membrane</location>
        <topology evidence="1">Multi-pass membrane protein</topology>
    </subcellularLocation>
</comment>
<keyword evidence="6 13" id="KW-0812">Transmembrane</keyword>
<dbReference type="PIRSF" id="PIRSF000905">
    <property type="entry name" value="Glucose-6-phosphatase"/>
    <property type="match status" value="1"/>
</dbReference>
<feature type="binding site" evidence="12">
    <location>
        <position position="79"/>
    </location>
    <ligand>
        <name>substrate</name>
    </ligand>
</feature>
<feature type="transmembrane region" description="Helical" evidence="13">
    <location>
        <begin position="308"/>
        <end position="333"/>
    </location>
</feature>
<evidence type="ECO:0000256" key="10">
    <source>
        <dbReference type="ARBA" id="ARBA00023136"/>
    </source>
</evidence>
<dbReference type="Gene3D" id="1.20.144.10">
    <property type="entry name" value="Phosphatidic acid phosphatase type 2/haloperoxidase"/>
    <property type="match status" value="1"/>
</dbReference>
<keyword evidence="5" id="KW-0312">Gluconeogenesis</keyword>
<evidence type="ECO:0000256" key="7">
    <source>
        <dbReference type="ARBA" id="ARBA00022801"/>
    </source>
</evidence>
<keyword evidence="10 13" id="KW-0472">Membrane</keyword>
<proteinExistence type="inferred from homology"/>
<dbReference type="GO" id="GO:0004346">
    <property type="term" value="F:glucose-6-phosphatase activity"/>
    <property type="evidence" value="ECO:0007669"/>
    <property type="project" value="UniProtKB-EC"/>
</dbReference>
<dbReference type="InterPro" id="IPR000326">
    <property type="entry name" value="PAP2/HPO"/>
</dbReference>
<evidence type="ECO:0000256" key="12">
    <source>
        <dbReference type="PIRSR" id="PIRSR000905-2"/>
    </source>
</evidence>
<feature type="transmembrane region" description="Helical" evidence="13">
    <location>
        <begin position="199"/>
        <end position="222"/>
    </location>
</feature>
<dbReference type="GO" id="GO:0005789">
    <property type="term" value="C:endoplasmic reticulum membrane"/>
    <property type="evidence" value="ECO:0007669"/>
    <property type="project" value="UniProtKB-SubCell"/>
</dbReference>
<dbReference type="GO" id="GO:0006094">
    <property type="term" value="P:gluconeogenesis"/>
    <property type="evidence" value="ECO:0007669"/>
    <property type="project" value="UniProtKB-UniPathway"/>
</dbReference>
<reference evidence="16 17" key="1">
    <citation type="journal article" date="2014" name="Nat. Genet.">
        <title>Genome and transcriptome of the porcine whipworm Trichuris suis.</title>
        <authorList>
            <person name="Jex A.R."/>
            <person name="Nejsum P."/>
            <person name="Schwarz E.M."/>
            <person name="Hu L."/>
            <person name="Young N.D."/>
            <person name="Hall R.S."/>
            <person name="Korhonen P.K."/>
            <person name="Liao S."/>
            <person name="Thamsborg S."/>
            <person name="Xia J."/>
            <person name="Xu P."/>
            <person name="Wang S."/>
            <person name="Scheerlinck J.P."/>
            <person name="Hofmann A."/>
            <person name="Sternberg P.W."/>
            <person name="Wang J."/>
            <person name="Gasser R.B."/>
        </authorList>
    </citation>
    <scope>NUCLEOTIDE SEQUENCE [LARGE SCALE GENOMIC DNA]</scope>
    <source>
        <strain evidence="16">DCEP-RM93F</strain>
        <strain evidence="15">DCEP-RM93M</strain>
    </source>
</reference>
<evidence type="ECO:0000256" key="3">
    <source>
        <dbReference type="ARBA" id="ARBA00009266"/>
    </source>
</evidence>
<dbReference type="EMBL" id="KL367557">
    <property type="protein sequence ID" value="KFD64334.1"/>
    <property type="molecule type" value="Genomic_DNA"/>
</dbReference>
<keyword evidence="9 13" id="KW-1133">Transmembrane helix</keyword>
<dbReference type="EC" id="3.1.3.9" evidence="4"/>
<evidence type="ECO:0000313" key="16">
    <source>
        <dbReference type="EMBL" id="KFD64334.1"/>
    </source>
</evidence>
<dbReference type="PANTHER" id="PTHR12591">
    <property type="entry name" value="GLUCOSE-6-PHOSPHATASE"/>
    <property type="match status" value="1"/>
</dbReference>
<evidence type="ECO:0000259" key="14">
    <source>
        <dbReference type="SMART" id="SM00014"/>
    </source>
</evidence>
<name>A0A085N4D8_9BILA</name>
<evidence type="ECO:0000256" key="8">
    <source>
        <dbReference type="ARBA" id="ARBA00022824"/>
    </source>
</evidence>
<dbReference type="GO" id="GO:0051156">
    <property type="term" value="P:glucose 6-phosphate metabolic process"/>
    <property type="evidence" value="ECO:0007669"/>
    <property type="project" value="TreeGrafter"/>
</dbReference>
<feature type="transmembrane region" description="Helical" evidence="13">
    <location>
        <begin position="145"/>
        <end position="164"/>
    </location>
</feature>
<dbReference type="SMART" id="SM00014">
    <property type="entry name" value="acidPPc"/>
    <property type="match status" value="1"/>
</dbReference>
<evidence type="ECO:0000256" key="13">
    <source>
        <dbReference type="SAM" id="Phobius"/>
    </source>
</evidence>
<evidence type="ECO:0000313" key="17">
    <source>
        <dbReference type="Proteomes" id="UP000030764"/>
    </source>
</evidence>
<feature type="active site" description="Proton donor" evidence="11">
    <location>
        <position position="113"/>
    </location>
</feature>
<dbReference type="Proteomes" id="UP000030764">
    <property type="component" value="Unassembled WGS sequence"/>
</dbReference>
<dbReference type="AlphaFoldDB" id="A0A085N4D8"/>
<dbReference type="Proteomes" id="UP000030758">
    <property type="component" value="Unassembled WGS sequence"/>
</dbReference>
<dbReference type="InterPro" id="IPR036938">
    <property type="entry name" value="PAP2/HPO_sf"/>
</dbReference>
<feature type="domain" description="Phosphatidic acid phosphatase type 2/haloperoxidase" evidence="14">
    <location>
        <begin position="54"/>
        <end position="187"/>
    </location>
</feature>
<comment type="similarity">
    <text evidence="3">Belongs to the glucose-6-phosphatase family.</text>
</comment>
<sequence length="365" mass="41735">MEALHRGGIWFEVWLQKTMHGQADRFLSITKVGDPDLLILYLFPFVSAINRTLFLRFVLATAICDMVNNILKWILHGERPYWYVHEHGMSDAASQLKQFSLTCETGPGSPSGHAMITASVWYIIVWAYIKYVVRQYRRRYKLSLGAWLLYAVLLVLVAISRLYIATHFPHQVLLGSAIGLAVGWFFTKSPVKRLRMEHCLFLTLFLSITAAIVYSVMLAMGVDPHWSVQLALKWCQNREWVHLNTSPLNALFRDTGAIVGLGWAVESRFFVDTTYDIHRDGSEVMTAVVSFLLVQLCASIPRPVSNLYLYYMATFIQNMSISFVSVALVPFVVRTIWNLNQFPKTAVDTHLDQGPRSKRKLTAYF</sequence>
<feature type="transmembrane region" description="Helical" evidence="13">
    <location>
        <begin position="114"/>
        <end position="133"/>
    </location>
</feature>
<accession>A0A085N4D8</accession>
<dbReference type="UniPathway" id="UPA00138"/>
<organism evidence="16">
    <name type="scientific">Trichuris suis</name>
    <name type="common">pig whipworm</name>
    <dbReference type="NCBI Taxonomy" id="68888"/>
    <lineage>
        <taxon>Eukaryota</taxon>
        <taxon>Metazoa</taxon>
        <taxon>Ecdysozoa</taxon>
        <taxon>Nematoda</taxon>
        <taxon>Enoplea</taxon>
        <taxon>Dorylaimia</taxon>
        <taxon>Trichinellida</taxon>
        <taxon>Trichuridae</taxon>
        <taxon>Trichuris</taxon>
    </lineage>
</organism>
<dbReference type="PANTHER" id="PTHR12591:SF0">
    <property type="entry name" value="FI19814P1"/>
    <property type="match status" value="1"/>
</dbReference>
<protein>
    <recommendedName>
        <fullName evidence="4">glucose-6-phosphatase</fullName>
        <ecNumber evidence="4">3.1.3.9</ecNumber>
    </recommendedName>
</protein>
<evidence type="ECO:0000256" key="5">
    <source>
        <dbReference type="ARBA" id="ARBA00022432"/>
    </source>
</evidence>
<keyword evidence="17" id="KW-1185">Reference proteome</keyword>
<evidence type="ECO:0000256" key="2">
    <source>
        <dbReference type="ARBA" id="ARBA00004742"/>
    </source>
</evidence>
<dbReference type="SUPFAM" id="SSF48317">
    <property type="entry name" value="Acid phosphatase/Vanadium-dependent haloperoxidase"/>
    <property type="match status" value="1"/>
</dbReference>
<evidence type="ECO:0000256" key="9">
    <source>
        <dbReference type="ARBA" id="ARBA00022989"/>
    </source>
</evidence>
<evidence type="ECO:0000256" key="6">
    <source>
        <dbReference type="ARBA" id="ARBA00022692"/>
    </source>
</evidence>
<gene>
    <name evidence="15" type="ORF">M513_09908</name>
    <name evidence="16" type="ORF">M514_09908</name>
</gene>
<comment type="pathway">
    <text evidence="2">Carbohydrate biosynthesis; gluconeogenesis.</text>
</comment>
<feature type="active site" description="Nucleophile" evidence="11">
    <location>
        <position position="167"/>
    </location>
</feature>
<keyword evidence="7" id="KW-0378">Hydrolase</keyword>
<dbReference type="EMBL" id="KL363276">
    <property type="protein sequence ID" value="KFD49186.1"/>
    <property type="molecule type" value="Genomic_DNA"/>
</dbReference>
<feature type="transmembrane region" description="Helical" evidence="13">
    <location>
        <begin position="170"/>
        <end position="187"/>
    </location>
</feature>